<dbReference type="KEGG" id="ccot:CCAX7_22720"/>
<evidence type="ECO:0000313" key="6">
    <source>
        <dbReference type="Proteomes" id="UP000287394"/>
    </source>
</evidence>
<dbReference type="SUPFAM" id="SSF48225">
    <property type="entry name" value="Seven-hairpin glycosidases"/>
    <property type="match status" value="1"/>
</dbReference>
<evidence type="ECO:0000256" key="4">
    <source>
        <dbReference type="ARBA" id="ARBA00023180"/>
    </source>
</evidence>
<keyword evidence="4" id="KW-0325">Glycoprotein</keyword>
<reference evidence="5 6" key="1">
    <citation type="journal article" date="2019" name="Int. J. Syst. Evol. Microbiol.">
        <title>Capsulimonas corticalis gen. nov., sp. nov., an aerobic capsulated bacterium, of a novel bacterial order, Capsulimonadales ord. nov., of the class Armatimonadia of the phylum Armatimonadetes.</title>
        <authorList>
            <person name="Li J."/>
            <person name="Kudo C."/>
            <person name="Tonouchi A."/>
        </authorList>
    </citation>
    <scope>NUCLEOTIDE SEQUENCE [LARGE SCALE GENOMIC DNA]</scope>
    <source>
        <strain evidence="5 6">AX-7</strain>
    </source>
</reference>
<proteinExistence type="inferred from homology"/>
<accession>A0A402CUW4</accession>
<comment type="similarity">
    <text evidence="2">Belongs to the glycosyl hydrolase 47 family.</text>
</comment>
<dbReference type="GO" id="GO:0016020">
    <property type="term" value="C:membrane"/>
    <property type="evidence" value="ECO:0007669"/>
    <property type="project" value="InterPro"/>
</dbReference>
<name>A0A402CUW4_9BACT</name>
<dbReference type="Gene3D" id="1.50.10.10">
    <property type="match status" value="1"/>
</dbReference>
<dbReference type="GO" id="GO:1904380">
    <property type="term" value="P:endoplasmic reticulum mannose trimming"/>
    <property type="evidence" value="ECO:0007669"/>
    <property type="project" value="InterPro"/>
</dbReference>
<comment type="subcellular location">
    <subcellularLocation>
        <location evidence="1">Endoplasmic reticulum</location>
    </subcellularLocation>
</comment>
<dbReference type="PRINTS" id="PR00747">
    <property type="entry name" value="GLYHDRLASE47"/>
</dbReference>
<dbReference type="EMBL" id="AP025739">
    <property type="protein sequence ID" value="BDI30221.1"/>
    <property type="molecule type" value="Genomic_DNA"/>
</dbReference>
<dbReference type="OrthoDB" id="1110235at2"/>
<protein>
    <submittedName>
        <fullName evidence="5">Uncharacterized protein</fullName>
    </submittedName>
</protein>
<dbReference type="InterPro" id="IPR001382">
    <property type="entry name" value="Glyco_hydro_47"/>
</dbReference>
<sequence>MKKAAVVTALLIAGFGTAAATRPVCAESVKPKTPQKWTEARKRETAQRVRQECLRAWNGYKKYAWGHDEVKPVTNQPQDWYGVSLLMTPVDALDTLHLMGLNTEADECRALIDQKLSFDQDVSVKAFEISIRLLGGLNSAYQLTGDKRLLALADDLGTRLLPIFDSPTGLPYVNVNLKTGKVSGVDSCPAEAGSYLFEFGTLSKLTGKKIYYEKAKRAVVAVYDRQSSLGLVGATMNIETGQWTSDTCQVGALLDAYYEYLQKCAILFGDKDCERMWKSSIAALNKYVADGAHGGLWYGQTNMNTGARQSTNYGALDAYFPAVLVLNGDMPRAKALEASCYQMWTLAGIEPEQLDYSTMKITSPGYVLRPEIIESAYYLSQTTHDPQYLDMGDTFLNSIVQYCRTDTAFTALDNVETKKQGDDMESFFFAETLKYLYLLYAPSKTLDFHQIVFNSEAHPIRRDKRWRE</sequence>
<dbReference type="GO" id="GO:0005975">
    <property type="term" value="P:carbohydrate metabolic process"/>
    <property type="evidence" value="ECO:0007669"/>
    <property type="project" value="InterPro"/>
</dbReference>
<keyword evidence="3" id="KW-0256">Endoplasmic reticulum</keyword>
<dbReference type="GO" id="GO:0005509">
    <property type="term" value="F:calcium ion binding"/>
    <property type="evidence" value="ECO:0007669"/>
    <property type="project" value="InterPro"/>
</dbReference>
<dbReference type="AlphaFoldDB" id="A0A402CUW4"/>
<dbReference type="Pfam" id="PF01532">
    <property type="entry name" value="Glyco_hydro_47"/>
    <property type="match status" value="1"/>
</dbReference>
<dbReference type="InterPro" id="IPR012341">
    <property type="entry name" value="6hp_glycosidase-like_sf"/>
</dbReference>
<evidence type="ECO:0000313" key="5">
    <source>
        <dbReference type="EMBL" id="BDI30221.1"/>
    </source>
</evidence>
<evidence type="ECO:0000256" key="3">
    <source>
        <dbReference type="ARBA" id="ARBA00022824"/>
    </source>
</evidence>
<keyword evidence="6" id="KW-1185">Reference proteome</keyword>
<dbReference type="InterPro" id="IPR036026">
    <property type="entry name" value="Seven-hairpin_glycosidases"/>
</dbReference>
<dbReference type="Proteomes" id="UP000287394">
    <property type="component" value="Chromosome"/>
</dbReference>
<dbReference type="RefSeq" id="WP_119321194.1">
    <property type="nucleotide sequence ID" value="NZ_AP025739.1"/>
</dbReference>
<gene>
    <name evidence="5" type="ORF">CCAX7_22720</name>
</gene>
<dbReference type="PANTHER" id="PTHR45679:SF6">
    <property type="entry name" value="ER DEGRADATION-ENHANCING ALPHA-MANNOSIDASE-LIKE PROTEIN 2"/>
    <property type="match status" value="1"/>
</dbReference>
<evidence type="ECO:0000256" key="2">
    <source>
        <dbReference type="ARBA" id="ARBA00007658"/>
    </source>
</evidence>
<organism evidence="5 6">
    <name type="scientific">Capsulimonas corticalis</name>
    <dbReference type="NCBI Taxonomy" id="2219043"/>
    <lineage>
        <taxon>Bacteria</taxon>
        <taxon>Bacillati</taxon>
        <taxon>Armatimonadota</taxon>
        <taxon>Armatimonadia</taxon>
        <taxon>Capsulimonadales</taxon>
        <taxon>Capsulimonadaceae</taxon>
        <taxon>Capsulimonas</taxon>
    </lineage>
</organism>
<dbReference type="PANTHER" id="PTHR45679">
    <property type="entry name" value="ER DEGRADATION-ENHANCING ALPHA-MANNOSIDASE-LIKE PROTEIN 2"/>
    <property type="match status" value="1"/>
</dbReference>
<dbReference type="InterPro" id="IPR044674">
    <property type="entry name" value="EDEM1/2/3"/>
</dbReference>
<dbReference type="GO" id="GO:0004571">
    <property type="term" value="F:mannosyl-oligosaccharide 1,2-alpha-mannosidase activity"/>
    <property type="evidence" value="ECO:0007669"/>
    <property type="project" value="InterPro"/>
</dbReference>
<evidence type="ECO:0000256" key="1">
    <source>
        <dbReference type="ARBA" id="ARBA00004240"/>
    </source>
</evidence>